<evidence type="ECO:0000313" key="3">
    <source>
        <dbReference type="EMBL" id="KKM67384.1"/>
    </source>
</evidence>
<accession>A0A0F9JC62</accession>
<organism evidence="3">
    <name type="scientific">marine sediment metagenome</name>
    <dbReference type="NCBI Taxonomy" id="412755"/>
    <lineage>
        <taxon>unclassified sequences</taxon>
        <taxon>metagenomes</taxon>
        <taxon>ecological metagenomes</taxon>
    </lineage>
</organism>
<proteinExistence type="predicted"/>
<protein>
    <recommendedName>
        <fullName evidence="2">EamA domain-containing protein</fullName>
    </recommendedName>
</protein>
<reference evidence="3" key="1">
    <citation type="journal article" date="2015" name="Nature">
        <title>Complex archaea that bridge the gap between prokaryotes and eukaryotes.</title>
        <authorList>
            <person name="Spang A."/>
            <person name="Saw J.H."/>
            <person name="Jorgensen S.L."/>
            <person name="Zaremba-Niedzwiedzka K."/>
            <person name="Martijn J."/>
            <person name="Lind A.E."/>
            <person name="van Eijk R."/>
            <person name="Schleper C."/>
            <person name="Guy L."/>
            <person name="Ettema T.J."/>
        </authorList>
    </citation>
    <scope>NUCLEOTIDE SEQUENCE</scope>
</reference>
<feature type="transmembrane region" description="Helical" evidence="1">
    <location>
        <begin position="270"/>
        <end position="287"/>
    </location>
</feature>
<dbReference type="Gene3D" id="1.10.3730.20">
    <property type="match status" value="1"/>
</dbReference>
<feature type="transmembrane region" description="Helical" evidence="1">
    <location>
        <begin position="182"/>
        <end position="204"/>
    </location>
</feature>
<dbReference type="PANTHER" id="PTHR22911:SF137">
    <property type="entry name" value="SOLUTE CARRIER FAMILY 35 MEMBER G2-RELATED"/>
    <property type="match status" value="1"/>
</dbReference>
<feature type="transmembrane region" description="Helical" evidence="1">
    <location>
        <begin position="216"/>
        <end position="235"/>
    </location>
</feature>
<keyword evidence="1" id="KW-1133">Transmembrane helix</keyword>
<sequence>MNWFIYAFICALSVATADALSKKALATNNDTYLVALVRIGYAVPFMVFIIPFIDIPELDSVFFIATFLVLPFDIIALLLYMKAISISPLSLTLPFLSLTPVFLIGTSYIILGENPSKTGLIGIILVVIGAYLLNVHAIKQGFLEPLRAVVKEKGSILMIIVAFIFSITATFGKMAVQHSSPIFFSVFYSILLSAFLFLIVSFKTKRVLSKIVSQPLLFLFIGISMAIMMITHMKAINLVEVSYMISVKRLSLLIGVIYGAVFFKETNIKERFLGSAVMISGVILILYN</sequence>
<feature type="transmembrane region" description="Helical" evidence="1">
    <location>
        <begin position="241"/>
        <end position="263"/>
    </location>
</feature>
<feature type="transmembrane region" description="Helical" evidence="1">
    <location>
        <begin position="61"/>
        <end position="81"/>
    </location>
</feature>
<dbReference type="InterPro" id="IPR037185">
    <property type="entry name" value="EmrE-like"/>
</dbReference>
<keyword evidence="1" id="KW-0472">Membrane</keyword>
<comment type="caution">
    <text evidence="3">The sequence shown here is derived from an EMBL/GenBank/DDBJ whole genome shotgun (WGS) entry which is preliminary data.</text>
</comment>
<gene>
    <name evidence="3" type="ORF">LCGC14_1471670</name>
</gene>
<feature type="transmembrane region" description="Helical" evidence="1">
    <location>
        <begin position="93"/>
        <end position="111"/>
    </location>
</feature>
<dbReference type="Pfam" id="PF00892">
    <property type="entry name" value="EamA"/>
    <property type="match status" value="2"/>
</dbReference>
<dbReference type="PANTHER" id="PTHR22911">
    <property type="entry name" value="ACYL-MALONYL CONDENSING ENZYME-RELATED"/>
    <property type="match status" value="1"/>
</dbReference>
<keyword evidence="1" id="KW-0812">Transmembrane</keyword>
<dbReference type="GO" id="GO:0016020">
    <property type="term" value="C:membrane"/>
    <property type="evidence" value="ECO:0007669"/>
    <property type="project" value="InterPro"/>
</dbReference>
<feature type="transmembrane region" description="Helical" evidence="1">
    <location>
        <begin position="117"/>
        <end position="135"/>
    </location>
</feature>
<feature type="transmembrane region" description="Helical" evidence="1">
    <location>
        <begin position="156"/>
        <end position="176"/>
    </location>
</feature>
<dbReference type="EMBL" id="LAZR01010358">
    <property type="protein sequence ID" value="KKM67384.1"/>
    <property type="molecule type" value="Genomic_DNA"/>
</dbReference>
<dbReference type="SUPFAM" id="SSF103481">
    <property type="entry name" value="Multidrug resistance efflux transporter EmrE"/>
    <property type="match status" value="2"/>
</dbReference>
<dbReference type="AlphaFoldDB" id="A0A0F9JC62"/>
<feature type="domain" description="EamA" evidence="2">
    <location>
        <begin position="3"/>
        <end position="134"/>
    </location>
</feature>
<feature type="domain" description="EamA" evidence="2">
    <location>
        <begin position="153"/>
        <end position="286"/>
    </location>
</feature>
<name>A0A0F9JC62_9ZZZZ</name>
<evidence type="ECO:0000256" key="1">
    <source>
        <dbReference type="SAM" id="Phobius"/>
    </source>
</evidence>
<evidence type="ECO:0000259" key="2">
    <source>
        <dbReference type="Pfam" id="PF00892"/>
    </source>
</evidence>
<dbReference type="InterPro" id="IPR000620">
    <property type="entry name" value="EamA_dom"/>
</dbReference>